<evidence type="ECO:0000313" key="2">
    <source>
        <dbReference type="Proteomes" id="UP000597507"/>
    </source>
</evidence>
<gene>
    <name evidence="1" type="ORF">GCM10010964_42810</name>
</gene>
<sequence length="86" mass="9602">MLTAPWHVSIDEIEAALTGQSLPAAARDVAPHYACATFMERWFEAMDRRLGQRGVDAVPEAEWIAQASRAEVDALRRLPVHLMARC</sequence>
<reference evidence="1 2" key="1">
    <citation type="journal article" date="2014" name="Int. J. Syst. Evol. Microbiol.">
        <title>Complete genome sequence of Corynebacterium casei LMG S-19264T (=DSM 44701T), isolated from a smear-ripened cheese.</title>
        <authorList>
            <consortium name="US DOE Joint Genome Institute (JGI-PGF)"/>
            <person name="Walter F."/>
            <person name="Albersmeier A."/>
            <person name="Kalinowski J."/>
            <person name="Ruckert C."/>
        </authorList>
    </citation>
    <scope>NUCLEOTIDE SEQUENCE [LARGE SCALE GENOMIC DNA]</scope>
    <source>
        <strain evidence="1 2">CGMCC 1.16330</strain>
    </source>
</reference>
<dbReference type="Proteomes" id="UP000597507">
    <property type="component" value="Unassembled WGS sequence"/>
</dbReference>
<proteinExistence type="predicted"/>
<evidence type="ECO:0000313" key="1">
    <source>
        <dbReference type="EMBL" id="GGG50987.1"/>
    </source>
</evidence>
<dbReference type="AlphaFoldDB" id="A0A8J3ECZ8"/>
<dbReference type="RefSeq" id="WP_188904012.1">
    <property type="nucleotide sequence ID" value="NZ_BMKS01000023.1"/>
</dbReference>
<keyword evidence="2" id="KW-1185">Reference proteome</keyword>
<protein>
    <submittedName>
        <fullName evidence="1">Uncharacterized protein</fullName>
    </submittedName>
</protein>
<accession>A0A8J3ECZ8</accession>
<dbReference type="EMBL" id="BMKS01000023">
    <property type="protein sequence ID" value="GGG50987.1"/>
    <property type="molecule type" value="Genomic_DNA"/>
</dbReference>
<name>A0A8J3ECZ8_9PROT</name>
<comment type="caution">
    <text evidence="1">The sequence shown here is derived from an EMBL/GenBank/DDBJ whole genome shotgun (WGS) entry which is preliminary data.</text>
</comment>
<organism evidence="1 2">
    <name type="scientific">Caldovatus sediminis</name>
    <dbReference type="NCBI Taxonomy" id="2041189"/>
    <lineage>
        <taxon>Bacteria</taxon>
        <taxon>Pseudomonadati</taxon>
        <taxon>Pseudomonadota</taxon>
        <taxon>Alphaproteobacteria</taxon>
        <taxon>Acetobacterales</taxon>
        <taxon>Roseomonadaceae</taxon>
        <taxon>Caldovatus</taxon>
    </lineage>
</organism>